<comment type="caution">
    <text evidence="2">The sequence shown here is derived from an EMBL/GenBank/DDBJ whole genome shotgun (WGS) entry which is preliminary data.</text>
</comment>
<gene>
    <name evidence="2" type="ORF">EVAR_62965_1</name>
</gene>
<sequence>MRRHRSILDSKTELERDSVEVVKLFTTAEAARVTRLDSDQNSLADSFPVEDRTPAFSDRKSTRRRSPTPFIGRRSNSFIEMPPTQLKAAHGCVLGGHNECVGAGAHCPTDPRA</sequence>
<name>A0A4C1ZFR0_EUMVA</name>
<proteinExistence type="predicted"/>
<protein>
    <submittedName>
        <fullName evidence="2">Uncharacterized protein</fullName>
    </submittedName>
</protein>
<evidence type="ECO:0000313" key="2">
    <source>
        <dbReference type="EMBL" id="GBP85385.1"/>
    </source>
</evidence>
<dbReference type="AlphaFoldDB" id="A0A4C1ZFR0"/>
<evidence type="ECO:0000313" key="3">
    <source>
        <dbReference type="Proteomes" id="UP000299102"/>
    </source>
</evidence>
<dbReference type="Proteomes" id="UP000299102">
    <property type="component" value="Unassembled WGS sequence"/>
</dbReference>
<evidence type="ECO:0000256" key="1">
    <source>
        <dbReference type="SAM" id="MobiDB-lite"/>
    </source>
</evidence>
<accession>A0A4C1ZFR0</accession>
<feature type="compositionally biased region" description="Basic and acidic residues" evidence="1">
    <location>
        <begin position="49"/>
        <end position="60"/>
    </location>
</feature>
<keyword evidence="3" id="KW-1185">Reference proteome</keyword>
<reference evidence="2 3" key="1">
    <citation type="journal article" date="2019" name="Commun. Biol.">
        <title>The bagworm genome reveals a unique fibroin gene that provides high tensile strength.</title>
        <authorList>
            <person name="Kono N."/>
            <person name="Nakamura H."/>
            <person name="Ohtoshi R."/>
            <person name="Tomita M."/>
            <person name="Numata K."/>
            <person name="Arakawa K."/>
        </authorList>
    </citation>
    <scope>NUCLEOTIDE SEQUENCE [LARGE SCALE GENOMIC DNA]</scope>
</reference>
<dbReference type="EMBL" id="BGZK01001733">
    <property type="protein sequence ID" value="GBP85385.1"/>
    <property type="molecule type" value="Genomic_DNA"/>
</dbReference>
<feature type="region of interest" description="Disordered" evidence="1">
    <location>
        <begin position="43"/>
        <end position="77"/>
    </location>
</feature>
<organism evidence="2 3">
    <name type="scientific">Eumeta variegata</name>
    <name type="common">Bagworm moth</name>
    <name type="synonym">Eumeta japonica</name>
    <dbReference type="NCBI Taxonomy" id="151549"/>
    <lineage>
        <taxon>Eukaryota</taxon>
        <taxon>Metazoa</taxon>
        <taxon>Ecdysozoa</taxon>
        <taxon>Arthropoda</taxon>
        <taxon>Hexapoda</taxon>
        <taxon>Insecta</taxon>
        <taxon>Pterygota</taxon>
        <taxon>Neoptera</taxon>
        <taxon>Endopterygota</taxon>
        <taxon>Lepidoptera</taxon>
        <taxon>Glossata</taxon>
        <taxon>Ditrysia</taxon>
        <taxon>Tineoidea</taxon>
        <taxon>Psychidae</taxon>
        <taxon>Oiketicinae</taxon>
        <taxon>Eumeta</taxon>
    </lineage>
</organism>